<dbReference type="Proteomes" id="UP000324705">
    <property type="component" value="Chromosome 5A"/>
</dbReference>
<evidence type="ECO:0000256" key="2">
    <source>
        <dbReference type="ARBA" id="ARBA00022821"/>
    </source>
</evidence>
<evidence type="ECO:0000256" key="3">
    <source>
        <dbReference type="SAM" id="SignalP"/>
    </source>
</evidence>
<protein>
    <submittedName>
        <fullName evidence="4">Uncharacterized protein</fullName>
    </submittedName>
</protein>
<dbReference type="PANTHER" id="PTHR31048">
    <property type="entry name" value="OS03G0233200 PROTEIN"/>
    <property type="match status" value="1"/>
</dbReference>
<sequence>MAVSSSALILLLAAALTTGASARSFSITNRCSFTVWPAATPVGGGRQLNNGQTWNLDIPDGTSSARIWGRTGCSFNGNSGRCSTGDCGGALSCTLSGQPPLTLAEFTLGGGTDYYDISVIDGYNLPMDFSCSTGVNIQCRDSSCPDAYHQPNDDTDHHHQPVLLMVWPAVTPVGLWTELHAGPNWTNDALVITNATTTVWWRTGCFFDKANRWQCRTGDCNSSVPCEGDPVAPVTKAEVSVLEGSY</sequence>
<keyword evidence="5" id="KW-1185">Reference proteome</keyword>
<dbReference type="FunFam" id="2.60.110.10:FF:000005">
    <property type="entry name" value="Osmotin-like protein OSM34"/>
    <property type="match status" value="1"/>
</dbReference>
<dbReference type="Gramene" id="TRITD5Av1G007170.1">
    <property type="protein sequence ID" value="TRITD5Av1G007170.1"/>
    <property type="gene ID" value="TRITD5Av1G007170"/>
</dbReference>
<dbReference type="OMA" id="YSYATDY"/>
<reference evidence="4 5" key="1">
    <citation type="submission" date="2017-09" db="EMBL/GenBank/DDBJ databases">
        <authorList>
            <consortium name="International Durum Wheat Genome Sequencing Consortium (IDWGSC)"/>
            <person name="Milanesi L."/>
        </authorList>
    </citation>
    <scope>NUCLEOTIDE SEQUENCE [LARGE SCALE GENOMIC DNA]</scope>
    <source>
        <strain evidence="5">cv. Svevo</strain>
    </source>
</reference>
<dbReference type="Gene3D" id="2.60.110.10">
    <property type="entry name" value="Thaumatin"/>
    <property type="match status" value="2"/>
</dbReference>
<dbReference type="GO" id="GO:0006952">
    <property type="term" value="P:defense response"/>
    <property type="evidence" value="ECO:0007669"/>
    <property type="project" value="UniProtKB-KW"/>
</dbReference>
<feature type="signal peptide" evidence="3">
    <location>
        <begin position="1"/>
        <end position="22"/>
    </location>
</feature>
<name>A0A9R0TEH9_TRITD</name>
<dbReference type="CDD" id="cd09217">
    <property type="entry name" value="TLP-P"/>
    <property type="match status" value="1"/>
</dbReference>
<keyword evidence="2" id="KW-0611">Plant defense</keyword>
<feature type="chain" id="PRO_5040194491" evidence="3">
    <location>
        <begin position="23"/>
        <end position="246"/>
    </location>
</feature>
<evidence type="ECO:0000256" key="1">
    <source>
        <dbReference type="ARBA" id="ARBA00022729"/>
    </source>
</evidence>
<dbReference type="SUPFAM" id="SSF49870">
    <property type="entry name" value="Osmotin, thaumatin-like protein"/>
    <property type="match status" value="2"/>
</dbReference>
<evidence type="ECO:0000313" key="4">
    <source>
        <dbReference type="EMBL" id="VAI12393.1"/>
    </source>
</evidence>
<keyword evidence="1 3" id="KW-0732">Signal</keyword>
<dbReference type="SMART" id="SM00205">
    <property type="entry name" value="THN"/>
    <property type="match status" value="1"/>
</dbReference>
<organism evidence="4 5">
    <name type="scientific">Triticum turgidum subsp. durum</name>
    <name type="common">Durum wheat</name>
    <name type="synonym">Triticum durum</name>
    <dbReference type="NCBI Taxonomy" id="4567"/>
    <lineage>
        <taxon>Eukaryota</taxon>
        <taxon>Viridiplantae</taxon>
        <taxon>Streptophyta</taxon>
        <taxon>Embryophyta</taxon>
        <taxon>Tracheophyta</taxon>
        <taxon>Spermatophyta</taxon>
        <taxon>Magnoliopsida</taxon>
        <taxon>Liliopsida</taxon>
        <taxon>Poales</taxon>
        <taxon>Poaceae</taxon>
        <taxon>BOP clade</taxon>
        <taxon>Pooideae</taxon>
        <taxon>Triticodae</taxon>
        <taxon>Triticeae</taxon>
        <taxon>Triticinae</taxon>
        <taxon>Triticum</taxon>
    </lineage>
</organism>
<dbReference type="PROSITE" id="PS51367">
    <property type="entry name" value="THAUMATIN_2"/>
    <property type="match status" value="2"/>
</dbReference>
<proteinExistence type="predicted"/>
<evidence type="ECO:0000313" key="5">
    <source>
        <dbReference type="Proteomes" id="UP000324705"/>
    </source>
</evidence>
<accession>A0A9R0TEH9</accession>
<dbReference type="InterPro" id="IPR037176">
    <property type="entry name" value="Osmotin/thaumatin-like_sf"/>
</dbReference>
<gene>
    <name evidence="4" type="ORF">TRITD_5Av1G007170</name>
</gene>
<dbReference type="EMBL" id="LT934119">
    <property type="protein sequence ID" value="VAI12393.1"/>
    <property type="molecule type" value="Genomic_DNA"/>
</dbReference>
<dbReference type="PRINTS" id="PR00347">
    <property type="entry name" value="THAUMATIN"/>
</dbReference>
<dbReference type="AlphaFoldDB" id="A0A9R0TEH9"/>
<dbReference type="InterPro" id="IPR001938">
    <property type="entry name" value="Thaumatin"/>
</dbReference>
<dbReference type="Pfam" id="PF00314">
    <property type="entry name" value="Thaumatin"/>
    <property type="match status" value="2"/>
</dbReference>